<evidence type="ECO:0000256" key="1">
    <source>
        <dbReference type="SAM" id="MobiDB-lite"/>
    </source>
</evidence>
<feature type="compositionally biased region" description="Polar residues" evidence="1">
    <location>
        <begin position="47"/>
        <end position="81"/>
    </location>
</feature>
<sequence>MMEEVSDLELTEMDTSNDMEDIEGDMDDFPEEWMVLDDADDIEATEVHSNQISEPDNSSKNINTSAESHSLLKTDTVTLKTENVPKSDKQFSGQLSEKQPSVKQSSAVSKPSATKPGVGASNSATAPTSTSGTETAGTPKLGEIVQADIKPTTQTPKKPSSQTPAVPTSAQVSAEAAAKPLLTQATAPKSPQTGAKLGETTSKQLPPGSTKTQALAPKSAATISKEGTSVSPTPNSVQPKPTAQSKPKVQTKSASLIKPHTTKVLAGSPVVSSRPPFAANTMVAEDSPLQTNEKSVVQAKPVAKGEGESQTCVEKMDVDSQLCPDNKLQTQAPVLSDAKDTQKSCSPVGIIGAISNPLDTGKPELRVPPGVKVTETQVKNPEASEGPEFGSQGGISSQHLGGNKSHSKELEKDIEGKKGSFGHSSSMFKGLGARNLSSERGRERTRSKVSENDNSDRRSRGSRSPGRDRNQQDEDEVSERKGNKREDRRSVSSLENKKGDKLNKSEKSSSSFNKKTNAASKSDTELNKESAVLKKSDLGTDVVKDESAKIGKSISESDTTKTGDASKKHGTTTREEKAKQPTKELGAAKPQVLSCLFPRSRSWKKSLFQNSLS</sequence>
<reference evidence="2 3" key="1">
    <citation type="submission" date="2018-04" db="EMBL/GenBank/DDBJ databases">
        <title>The genome of golden apple snail Pomacea canaliculata provides insight into stress tolerance and invasive adaptation.</title>
        <authorList>
            <person name="Liu C."/>
            <person name="Liu B."/>
            <person name="Ren Y."/>
            <person name="Zhang Y."/>
            <person name="Wang H."/>
            <person name="Li S."/>
            <person name="Jiang F."/>
            <person name="Yin L."/>
            <person name="Zhang G."/>
            <person name="Qian W."/>
            <person name="Fan W."/>
        </authorList>
    </citation>
    <scope>NUCLEOTIDE SEQUENCE [LARGE SCALE GENOMIC DNA]</scope>
    <source>
        <strain evidence="2">SZHN2017</strain>
        <tissue evidence="2">Muscle</tissue>
    </source>
</reference>
<feature type="compositionally biased region" description="Polar residues" evidence="1">
    <location>
        <begin position="183"/>
        <end position="213"/>
    </location>
</feature>
<dbReference type="AlphaFoldDB" id="A0A2T7PWZ0"/>
<comment type="caution">
    <text evidence="2">The sequence shown here is derived from an EMBL/GenBank/DDBJ whole genome shotgun (WGS) entry which is preliminary data.</text>
</comment>
<feature type="region of interest" description="Disordered" evidence="1">
    <location>
        <begin position="45"/>
        <end position="310"/>
    </location>
</feature>
<gene>
    <name evidence="2" type="ORF">C0Q70_00553</name>
</gene>
<keyword evidence="3" id="KW-1185">Reference proteome</keyword>
<organism evidence="2 3">
    <name type="scientific">Pomacea canaliculata</name>
    <name type="common">Golden apple snail</name>
    <dbReference type="NCBI Taxonomy" id="400727"/>
    <lineage>
        <taxon>Eukaryota</taxon>
        <taxon>Metazoa</taxon>
        <taxon>Spiralia</taxon>
        <taxon>Lophotrochozoa</taxon>
        <taxon>Mollusca</taxon>
        <taxon>Gastropoda</taxon>
        <taxon>Caenogastropoda</taxon>
        <taxon>Architaenioglossa</taxon>
        <taxon>Ampullarioidea</taxon>
        <taxon>Ampullariidae</taxon>
        <taxon>Pomacea</taxon>
    </lineage>
</organism>
<accession>A0A2T7PWZ0</accession>
<feature type="region of interest" description="Disordered" evidence="1">
    <location>
        <begin position="353"/>
        <end position="590"/>
    </location>
</feature>
<feature type="compositionally biased region" description="Low complexity" evidence="1">
    <location>
        <begin position="508"/>
        <end position="521"/>
    </location>
</feature>
<feature type="region of interest" description="Disordered" evidence="1">
    <location>
        <begin position="1"/>
        <end position="25"/>
    </location>
</feature>
<feature type="compositionally biased region" description="Polar residues" evidence="1">
    <location>
        <begin position="221"/>
        <end position="254"/>
    </location>
</feature>
<feature type="compositionally biased region" description="Basic and acidic residues" evidence="1">
    <location>
        <begin position="522"/>
        <end position="549"/>
    </location>
</feature>
<feature type="compositionally biased region" description="Polar residues" evidence="1">
    <location>
        <begin position="90"/>
        <end position="112"/>
    </location>
</feature>
<feature type="compositionally biased region" description="Basic and acidic residues" evidence="1">
    <location>
        <begin position="558"/>
        <end position="582"/>
    </location>
</feature>
<evidence type="ECO:0000313" key="3">
    <source>
        <dbReference type="Proteomes" id="UP000245119"/>
    </source>
</evidence>
<evidence type="ECO:0000313" key="2">
    <source>
        <dbReference type="EMBL" id="PVD37951.1"/>
    </source>
</evidence>
<feature type="compositionally biased region" description="Polar residues" evidence="1">
    <location>
        <begin position="151"/>
        <end position="172"/>
    </location>
</feature>
<name>A0A2T7PWZ0_POMCA</name>
<dbReference type="EMBL" id="PZQS01000001">
    <property type="protein sequence ID" value="PVD37951.1"/>
    <property type="molecule type" value="Genomic_DNA"/>
</dbReference>
<dbReference type="Proteomes" id="UP000245119">
    <property type="component" value="Linkage Group LG1"/>
</dbReference>
<feature type="compositionally biased region" description="Basic and acidic residues" evidence="1">
    <location>
        <begin position="437"/>
        <end position="507"/>
    </location>
</feature>
<protein>
    <submittedName>
        <fullName evidence="2">Uncharacterized protein</fullName>
    </submittedName>
</protein>
<feature type="compositionally biased region" description="Low complexity" evidence="1">
    <location>
        <begin position="119"/>
        <end position="138"/>
    </location>
</feature>
<feature type="compositionally biased region" description="Basic and acidic residues" evidence="1">
    <location>
        <begin position="406"/>
        <end position="418"/>
    </location>
</feature>
<proteinExistence type="predicted"/>